<evidence type="ECO:0008006" key="3">
    <source>
        <dbReference type="Google" id="ProtNLM"/>
    </source>
</evidence>
<evidence type="ECO:0000313" key="2">
    <source>
        <dbReference type="Proteomes" id="UP001183202"/>
    </source>
</evidence>
<gene>
    <name evidence="1" type="ORF">RM445_08825</name>
</gene>
<protein>
    <recommendedName>
        <fullName evidence="3">GAF domain-containing protein</fullName>
    </recommendedName>
</protein>
<organism evidence="1 2">
    <name type="scientific">Pseudonocardia charpentierae</name>
    <dbReference type="NCBI Taxonomy" id="3075545"/>
    <lineage>
        <taxon>Bacteria</taxon>
        <taxon>Bacillati</taxon>
        <taxon>Actinomycetota</taxon>
        <taxon>Actinomycetes</taxon>
        <taxon>Pseudonocardiales</taxon>
        <taxon>Pseudonocardiaceae</taxon>
        <taxon>Pseudonocardia</taxon>
    </lineage>
</organism>
<name>A0ABU2N6W3_9PSEU</name>
<sequence length="321" mass="35177">MRRGRWASDPEALRRSARDRVIPVAALVGLGVPGPTVARRCQDGGPWRRLLPGIVLLGSGPATRQQEITAALMYGGPDALVTGLEACRRYGVRRGPEPPRKVHLLVPEERQLKGSEFVVVERTTRLPPAIVRDGVPLTPVVRACLDGARRLHSAAEITELIADTVQRRLCTPAQLAAELREGSQRGSATPRRVLVDVSEGVRSTAERDAKRLVARSGLPAPWWNVPVYDDRGRLLGIADAWFDEVALNWEINSYAWHLHPESYAREITRTADMTAANVMVLPVLPTALHRDPAGSMATLVATYAAAARRPRPPVRAIRTVD</sequence>
<accession>A0ABU2N6W3</accession>
<comment type="caution">
    <text evidence="1">The sequence shown here is derived from an EMBL/GenBank/DDBJ whole genome shotgun (WGS) entry which is preliminary data.</text>
</comment>
<evidence type="ECO:0000313" key="1">
    <source>
        <dbReference type="EMBL" id="MDT0349624.1"/>
    </source>
</evidence>
<dbReference type="RefSeq" id="WP_311555642.1">
    <property type="nucleotide sequence ID" value="NZ_JAVREJ010000004.1"/>
</dbReference>
<reference evidence="2" key="1">
    <citation type="submission" date="2023-07" db="EMBL/GenBank/DDBJ databases">
        <title>30 novel species of actinomycetes from the DSMZ collection.</title>
        <authorList>
            <person name="Nouioui I."/>
        </authorList>
    </citation>
    <scope>NUCLEOTIDE SEQUENCE [LARGE SCALE GENOMIC DNA]</scope>
    <source>
        <strain evidence="2">DSM 45834</strain>
    </source>
</reference>
<dbReference type="EMBL" id="JAVREJ010000004">
    <property type="protein sequence ID" value="MDT0349624.1"/>
    <property type="molecule type" value="Genomic_DNA"/>
</dbReference>
<keyword evidence="2" id="KW-1185">Reference proteome</keyword>
<dbReference type="Proteomes" id="UP001183202">
    <property type="component" value="Unassembled WGS sequence"/>
</dbReference>
<proteinExistence type="predicted"/>